<dbReference type="Gene3D" id="2.120.10.80">
    <property type="entry name" value="Kelch-type beta propeller"/>
    <property type="match status" value="2"/>
</dbReference>
<protein>
    <recommendedName>
        <fullName evidence="4">T9SS type A sorting domain-containing protein</fullName>
    </recommendedName>
</protein>
<keyword evidence="1" id="KW-0880">Kelch repeat</keyword>
<proteinExistence type="predicted"/>
<dbReference type="Pfam" id="PF24681">
    <property type="entry name" value="Kelch_KLHDC2_KLHL20_DRC7"/>
    <property type="match status" value="1"/>
</dbReference>
<name>A0A7V5XZM0_UNCW3</name>
<dbReference type="SMART" id="SM00612">
    <property type="entry name" value="Kelch"/>
    <property type="match status" value="4"/>
</dbReference>
<accession>A0A7V5XZM0</accession>
<dbReference type="InterPro" id="IPR011043">
    <property type="entry name" value="Gal_Oxase/kelch_b-propeller"/>
</dbReference>
<dbReference type="AlphaFoldDB" id="A0A7V5XZM0"/>
<dbReference type="PANTHER" id="PTHR46344">
    <property type="entry name" value="OS02G0202900 PROTEIN"/>
    <property type="match status" value="1"/>
</dbReference>
<dbReference type="InterPro" id="IPR006652">
    <property type="entry name" value="Kelch_1"/>
</dbReference>
<evidence type="ECO:0008006" key="4">
    <source>
        <dbReference type="Google" id="ProtNLM"/>
    </source>
</evidence>
<reference evidence="3" key="1">
    <citation type="journal article" date="2020" name="mSystems">
        <title>Genome- and Community-Level Interaction Insights into Carbon Utilization and Element Cycling Functions of Hydrothermarchaeota in Hydrothermal Sediment.</title>
        <authorList>
            <person name="Zhou Z."/>
            <person name="Liu Y."/>
            <person name="Xu W."/>
            <person name="Pan J."/>
            <person name="Luo Z.H."/>
            <person name="Li M."/>
        </authorList>
    </citation>
    <scope>NUCLEOTIDE SEQUENCE [LARGE SCALE GENOMIC DNA]</scope>
    <source>
        <strain evidence="3">SpSt-791</strain>
    </source>
</reference>
<organism evidence="3">
    <name type="scientific">candidate division WOR-3 bacterium</name>
    <dbReference type="NCBI Taxonomy" id="2052148"/>
    <lineage>
        <taxon>Bacteria</taxon>
        <taxon>Bacteria division WOR-3</taxon>
    </lineage>
</organism>
<keyword evidence="2" id="KW-0677">Repeat</keyword>
<sequence>MPKRIFIIFSFIPIFLFSYQLNPDYAPFTNLKVVKKPSTDYNEWLTFAPLPTTRAHQMTAFCVVNGEKKWYSFGGFEVSGGSAQNITLEYDVRTNTWTQKAPMPTARAIGRAAYVGKTGKIYVIGGCQTFGTGLNVVEIYDPENNSWTTGASMPIGNHDFGIGVWRDSLIYVIGGGNWHTNSPPITSVYMYNPFNNTWSPCTPMPQPMGTPGAGIIGDTIVVSTGYQSSGATNITLIGTINPENPTQITWTTGPSCPGEVRYRAICGVYGDELFLVGGNGSTGVLAETRSYNPRTNTWSQWANKPTAVSNVYGIACDPQGILYVAGGYTETGYTNVHEGLDLRQFNHDVGVAKVSPNLRTPPNRETPFIAVVKNFGLNPETFSTTCLVYDSIGDTLLIQKDTTISLAVRETLAIEFGRITPTAGKIYKFTVYTYLPNDENPANDTIKTRVVARTGSDPDGFGYIYESTQEEGDTVSFIWIDPTSGTPLTGWYPNADDGYVQVNLPFPFRYYDQNLTNLYVCTNGFLSDSAATAFSNTPFPTTIRNHLAGWWDDLDLRTTGTVYQYNDPNGNFVVFAWVNVPRFNAPNELETFEIILYRNGVVRYSYLTMTGTLNSSTVGIQGIYGANRWYHQYLYNGQPPHHIVDDSVSIIFYYPPYLNIGEKDYENVRKTIYNLPISDGLLEIYNLNGQLIKNIRKDLKPGIYFIKLINEKEKKNYKLIITR</sequence>
<dbReference type="PANTHER" id="PTHR46344:SF27">
    <property type="entry name" value="KELCH REPEAT SUPERFAMILY PROTEIN"/>
    <property type="match status" value="1"/>
</dbReference>
<evidence type="ECO:0000313" key="3">
    <source>
        <dbReference type="EMBL" id="HHR48512.1"/>
    </source>
</evidence>
<evidence type="ECO:0000256" key="1">
    <source>
        <dbReference type="ARBA" id="ARBA00022441"/>
    </source>
</evidence>
<dbReference type="EMBL" id="DTHS01000018">
    <property type="protein sequence ID" value="HHR48512.1"/>
    <property type="molecule type" value="Genomic_DNA"/>
</dbReference>
<gene>
    <name evidence="3" type="ORF">ENV79_02565</name>
</gene>
<evidence type="ECO:0000256" key="2">
    <source>
        <dbReference type="ARBA" id="ARBA00022737"/>
    </source>
</evidence>
<dbReference type="InterPro" id="IPR015915">
    <property type="entry name" value="Kelch-typ_b-propeller"/>
</dbReference>
<comment type="caution">
    <text evidence="3">The sequence shown here is derived from an EMBL/GenBank/DDBJ whole genome shotgun (WGS) entry which is preliminary data.</text>
</comment>
<dbReference type="SUPFAM" id="SSF50965">
    <property type="entry name" value="Galactose oxidase, central domain"/>
    <property type="match status" value="1"/>
</dbReference>